<evidence type="ECO:0000256" key="2">
    <source>
        <dbReference type="SAM" id="Phobius"/>
    </source>
</evidence>
<dbReference type="EMBL" id="SJPN01000005">
    <property type="protein sequence ID" value="TWU00819.1"/>
    <property type="molecule type" value="Genomic_DNA"/>
</dbReference>
<feature type="region of interest" description="Disordered" evidence="1">
    <location>
        <begin position="1"/>
        <end position="25"/>
    </location>
</feature>
<sequence>MHEISRQSVRKNPSHKVIPMSMSDDHLDAPKRKNLLSILLGFTVGFLLAAAAIVLIRGMDSETDGMNALIAALSIFVPAFLLTMVVWFVQRKGERRPLHWPLALLCGAVGLGGASMLWFTVPTQEQVRQEYLAKHSDILKRRANQFAKIKTAVESVPPGSLLETITDEQREELKTLQLDFRNTKPPRQETWNTLLTCEAEYARVAADTDPDSVMNSWDRPSRKFPRKDRYQYTSDSEVDQIADYAFGDPYFGIWELEDTVKDAKKMKYVVYVRMTDQELPVLTGQEFRGGFRSAEAFVYDLDAEKIASAFTFSATNSEQVDYQYQENAGVAGKTNSAMNSVIEDLNNNMWPAFWNRIHQVAPESKSEFENLELPYKPLSLAEAFLNWKRKSDADKEKAKKIQAELEAQGVSPNL</sequence>
<evidence type="ECO:0000256" key="1">
    <source>
        <dbReference type="SAM" id="MobiDB-lite"/>
    </source>
</evidence>
<accession>A0A5C6ANJ0</accession>
<organism evidence="3 4">
    <name type="scientific">Stieleria varia</name>
    <dbReference type="NCBI Taxonomy" id="2528005"/>
    <lineage>
        <taxon>Bacteria</taxon>
        <taxon>Pseudomonadati</taxon>
        <taxon>Planctomycetota</taxon>
        <taxon>Planctomycetia</taxon>
        <taxon>Pirellulales</taxon>
        <taxon>Pirellulaceae</taxon>
        <taxon>Stieleria</taxon>
    </lineage>
</organism>
<evidence type="ECO:0000313" key="4">
    <source>
        <dbReference type="Proteomes" id="UP000320176"/>
    </source>
</evidence>
<feature type="transmembrane region" description="Helical" evidence="2">
    <location>
        <begin position="68"/>
        <end position="89"/>
    </location>
</feature>
<keyword evidence="2" id="KW-1133">Transmembrane helix</keyword>
<protein>
    <submittedName>
        <fullName evidence="3">Uncharacterized protein</fullName>
    </submittedName>
</protein>
<dbReference type="Proteomes" id="UP000320176">
    <property type="component" value="Unassembled WGS sequence"/>
</dbReference>
<keyword evidence="2" id="KW-0812">Transmembrane</keyword>
<dbReference type="AlphaFoldDB" id="A0A5C6ANJ0"/>
<feature type="transmembrane region" description="Helical" evidence="2">
    <location>
        <begin position="35"/>
        <end position="56"/>
    </location>
</feature>
<comment type="caution">
    <text evidence="3">The sequence shown here is derived from an EMBL/GenBank/DDBJ whole genome shotgun (WGS) entry which is preliminary data.</text>
</comment>
<feature type="transmembrane region" description="Helical" evidence="2">
    <location>
        <begin position="101"/>
        <end position="121"/>
    </location>
</feature>
<evidence type="ECO:0000313" key="3">
    <source>
        <dbReference type="EMBL" id="TWU00819.1"/>
    </source>
</evidence>
<gene>
    <name evidence="3" type="ORF">Pla52n_41880</name>
</gene>
<keyword evidence="2" id="KW-0472">Membrane</keyword>
<keyword evidence="4" id="KW-1185">Reference proteome</keyword>
<reference evidence="3 4" key="1">
    <citation type="submission" date="2019-02" db="EMBL/GenBank/DDBJ databases">
        <title>Deep-cultivation of Planctomycetes and their phenomic and genomic characterization uncovers novel biology.</title>
        <authorList>
            <person name="Wiegand S."/>
            <person name="Jogler M."/>
            <person name="Boedeker C."/>
            <person name="Pinto D."/>
            <person name="Vollmers J."/>
            <person name="Rivas-Marin E."/>
            <person name="Kohn T."/>
            <person name="Peeters S.H."/>
            <person name="Heuer A."/>
            <person name="Rast P."/>
            <person name="Oberbeckmann S."/>
            <person name="Bunk B."/>
            <person name="Jeske O."/>
            <person name="Meyerdierks A."/>
            <person name="Storesund J.E."/>
            <person name="Kallscheuer N."/>
            <person name="Luecker S."/>
            <person name="Lage O.M."/>
            <person name="Pohl T."/>
            <person name="Merkel B.J."/>
            <person name="Hornburger P."/>
            <person name="Mueller R.-W."/>
            <person name="Bruemmer F."/>
            <person name="Labrenz M."/>
            <person name="Spormann A.M."/>
            <person name="Op Den Camp H."/>
            <person name="Overmann J."/>
            <person name="Amann R."/>
            <person name="Jetten M.S.M."/>
            <person name="Mascher T."/>
            <person name="Medema M.H."/>
            <person name="Devos D.P."/>
            <person name="Kaster A.-K."/>
            <person name="Ovreas L."/>
            <person name="Rohde M."/>
            <person name="Galperin M.Y."/>
            <person name="Jogler C."/>
        </authorList>
    </citation>
    <scope>NUCLEOTIDE SEQUENCE [LARGE SCALE GENOMIC DNA]</scope>
    <source>
        <strain evidence="3 4">Pla52n</strain>
    </source>
</reference>
<name>A0A5C6ANJ0_9BACT</name>
<proteinExistence type="predicted"/>